<dbReference type="Gene3D" id="2.40.110.10">
    <property type="entry name" value="Butyryl-CoA Dehydrogenase, subunit A, domain 2"/>
    <property type="match status" value="1"/>
</dbReference>
<dbReference type="InterPro" id="IPR013786">
    <property type="entry name" value="AcylCoA_DH/ox_N"/>
</dbReference>
<dbReference type="SUPFAM" id="SSF47203">
    <property type="entry name" value="Acyl-CoA dehydrogenase C-terminal domain-like"/>
    <property type="match status" value="1"/>
</dbReference>
<evidence type="ECO:0000256" key="2">
    <source>
        <dbReference type="ARBA" id="ARBA00049661"/>
    </source>
</evidence>
<dbReference type="InterPro" id="IPR009100">
    <property type="entry name" value="AcylCoA_DH/oxidase_NM_dom_sf"/>
</dbReference>
<feature type="domain" description="Acyl-CoA dehydrogenase/oxidase N-terminal" evidence="3">
    <location>
        <begin position="32"/>
        <end position="101"/>
    </location>
</feature>
<evidence type="ECO:0000259" key="4">
    <source>
        <dbReference type="Pfam" id="PF08028"/>
    </source>
</evidence>
<evidence type="ECO:0000313" key="5">
    <source>
        <dbReference type="EMBL" id="SNX99092.1"/>
    </source>
</evidence>
<dbReference type="PANTHER" id="PTHR48083:SF5">
    <property type="entry name" value="NRGC PROTEIN"/>
    <property type="match status" value="1"/>
</dbReference>
<dbReference type="Gene3D" id="1.10.540.10">
    <property type="entry name" value="Acyl-CoA dehydrogenase/oxidase, N-terminal domain"/>
    <property type="match status" value="1"/>
</dbReference>
<evidence type="ECO:0000259" key="3">
    <source>
        <dbReference type="Pfam" id="PF02771"/>
    </source>
</evidence>
<dbReference type="EMBL" id="OBDO01000014">
    <property type="protein sequence ID" value="SNX99092.1"/>
    <property type="molecule type" value="Genomic_DNA"/>
</dbReference>
<dbReference type="InterPro" id="IPR046373">
    <property type="entry name" value="Acyl-CoA_Oxase/DH_mid-dom_sf"/>
</dbReference>
<gene>
    <name evidence="5" type="ORF">SAMN06893097_11452</name>
</gene>
<dbReference type="PANTHER" id="PTHR48083">
    <property type="entry name" value="MEDIUM-CHAIN SPECIFIC ACYL-COA DEHYDROGENASE, MITOCHONDRIAL-RELATED"/>
    <property type="match status" value="1"/>
</dbReference>
<dbReference type="GO" id="GO:0005737">
    <property type="term" value="C:cytoplasm"/>
    <property type="evidence" value="ECO:0007669"/>
    <property type="project" value="TreeGrafter"/>
</dbReference>
<feature type="domain" description="Acyl-CoA dehydrogenase C-terminal" evidence="4">
    <location>
        <begin position="239"/>
        <end position="366"/>
    </location>
</feature>
<dbReference type="AlphaFoldDB" id="A0A285EIZ4"/>
<comment type="similarity">
    <text evidence="2">Belongs to the HpaH/HsaA monooxygenase family.</text>
</comment>
<dbReference type="GO" id="GO:0050660">
    <property type="term" value="F:flavin adenine dinucleotide binding"/>
    <property type="evidence" value="ECO:0007669"/>
    <property type="project" value="InterPro"/>
</dbReference>
<dbReference type="Pfam" id="PF02771">
    <property type="entry name" value="Acyl-CoA_dh_N"/>
    <property type="match status" value="1"/>
</dbReference>
<dbReference type="PIRSF" id="PIRSF016578">
    <property type="entry name" value="HsaA"/>
    <property type="match status" value="1"/>
</dbReference>
<protein>
    <submittedName>
        <fullName evidence="5">Acyl-CoA dehydrogenase</fullName>
    </submittedName>
</protein>
<dbReference type="SUPFAM" id="SSF56645">
    <property type="entry name" value="Acyl-CoA dehydrogenase NM domain-like"/>
    <property type="match status" value="1"/>
</dbReference>
<name>A0A285EIZ4_9ACTN</name>
<dbReference type="InterPro" id="IPR036250">
    <property type="entry name" value="AcylCo_DH-like_C"/>
</dbReference>
<dbReference type="Gene3D" id="1.20.140.10">
    <property type="entry name" value="Butyryl-CoA Dehydrogenase, subunit A, domain 3"/>
    <property type="match status" value="1"/>
</dbReference>
<dbReference type="Pfam" id="PF08028">
    <property type="entry name" value="Acyl-CoA_dh_2"/>
    <property type="match status" value="1"/>
</dbReference>
<dbReference type="GO" id="GO:0003995">
    <property type="term" value="F:acyl-CoA dehydrogenase activity"/>
    <property type="evidence" value="ECO:0007669"/>
    <property type="project" value="TreeGrafter"/>
</dbReference>
<dbReference type="InterPro" id="IPR037069">
    <property type="entry name" value="AcylCoA_DH/ox_N_sf"/>
</dbReference>
<reference evidence="5 6" key="1">
    <citation type="submission" date="2017-09" db="EMBL/GenBank/DDBJ databases">
        <authorList>
            <person name="Ehlers B."/>
            <person name="Leendertz F.H."/>
        </authorList>
    </citation>
    <scope>NUCLEOTIDE SEQUENCE [LARGE SCALE GENOMIC DNA]</scope>
    <source>
        <strain evidence="5 6">DSM 46844</strain>
    </source>
</reference>
<dbReference type="GO" id="GO:0033539">
    <property type="term" value="P:fatty acid beta-oxidation using acyl-CoA dehydrogenase"/>
    <property type="evidence" value="ECO:0007669"/>
    <property type="project" value="TreeGrafter"/>
</dbReference>
<dbReference type="InterPro" id="IPR013107">
    <property type="entry name" value="Acyl-CoA_DH_C"/>
</dbReference>
<dbReference type="RefSeq" id="WP_172442624.1">
    <property type="nucleotide sequence ID" value="NZ_JACHXB010000002.1"/>
</dbReference>
<proteinExistence type="inferred from homology"/>
<dbReference type="InterPro" id="IPR050741">
    <property type="entry name" value="Acyl-CoA_dehydrogenase"/>
</dbReference>
<accession>A0A285EIZ4</accession>
<evidence type="ECO:0000313" key="6">
    <source>
        <dbReference type="Proteomes" id="UP000219514"/>
    </source>
</evidence>
<sequence length="397" mass="42762">MTTTAPDQALASSGGVEPADLVAAARALQPLVRESAAANEAAGRLVDAVDDALHEARLYGMWTPRELGGAECDPLSSLEIVQTLAAADPSTAWVHMAASLAIGTGGAYLQDAAVKEMFSGERLPVVAGQGTRPGTAKTDGDGFRLSGDWSFASGIKHSQWIHTLGIIEETGEPRIFVLPVEKAELIETWDVMGLKATGSIDYKIRDVFVPETFTHLGPVEEGRRGGWIFKLGIMHFALIGHSGWALGVARRMLDDLSEQVRGKAGRAGSMAESTRFHAIYGELEARYHAARAFVYEVWREATATLENGGELDSDQRTRLRLALYNATWTAEAISVEVYKAAGTSALRTGAMQQYFRDMHAGTQHVTSAPHVLEGCGKFLAGLAPDHTWLYMNLVPKG</sequence>
<dbReference type="Proteomes" id="UP000219514">
    <property type="component" value="Unassembled WGS sequence"/>
</dbReference>
<evidence type="ECO:0000256" key="1">
    <source>
        <dbReference type="ARBA" id="ARBA00023002"/>
    </source>
</evidence>
<keyword evidence="1" id="KW-0560">Oxidoreductase</keyword>
<keyword evidence="6" id="KW-1185">Reference proteome</keyword>
<organism evidence="5 6">
    <name type="scientific">Geodermatophilus sabuli</name>
    <dbReference type="NCBI Taxonomy" id="1564158"/>
    <lineage>
        <taxon>Bacteria</taxon>
        <taxon>Bacillati</taxon>
        <taxon>Actinomycetota</taxon>
        <taxon>Actinomycetes</taxon>
        <taxon>Geodermatophilales</taxon>
        <taxon>Geodermatophilaceae</taxon>
        <taxon>Geodermatophilus</taxon>
    </lineage>
</organism>